<dbReference type="Pfam" id="PF00183">
    <property type="entry name" value="HSP90"/>
    <property type="match status" value="1"/>
</dbReference>
<dbReference type="Proteomes" id="UP001558613">
    <property type="component" value="Unassembled WGS sequence"/>
</dbReference>
<evidence type="ECO:0000313" key="6">
    <source>
        <dbReference type="Proteomes" id="UP001558613"/>
    </source>
</evidence>
<dbReference type="InterPro" id="IPR036890">
    <property type="entry name" value="HATPase_C_sf"/>
</dbReference>
<gene>
    <name evidence="5" type="ORF">QQF64_025461</name>
</gene>
<evidence type="ECO:0000256" key="3">
    <source>
        <dbReference type="ARBA" id="ARBA00022840"/>
    </source>
</evidence>
<evidence type="ECO:0000313" key="5">
    <source>
        <dbReference type="EMBL" id="KAL1278788.1"/>
    </source>
</evidence>
<dbReference type="SUPFAM" id="SSF54211">
    <property type="entry name" value="Ribosomal protein S5 domain 2-like"/>
    <property type="match status" value="1"/>
</dbReference>
<keyword evidence="3" id="KW-0067">ATP-binding</keyword>
<evidence type="ECO:0000256" key="4">
    <source>
        <dbReference type="ARBA" id="ARBA00023186"/>
    </source>
</evidence>
<name>A0ABR3NP57_9TELE</name>
<proteinExistence type="inferred from homology"/>
<keyword evidence="2" id="KW-0547">Nucleotide-binding</keyword>
<reference evidence="5 6" key="1">
    <citation type="submission" date="2023-09" db="EMBL/GenBank/DDBJ databases">
        <authorList>
            <person name="Wang M."/>
        </authorList>
    </citation>
    <scope>NUCLEOTIDE SEQUENCE [LARGE SCALE GENOMIC DNA]</scope>
    <source>
        <strain evidence="5">GT-2023</strain>
        <tissue evidence="5">Liver</tissue>
    </source>
</reference>
<accession>A0ABR3NP57</accession>
<comment type="caution">
    <text evidence="5">The sequence shown here is derived from an EMBL/GenBank/DDBJ whole genome shotgun (WGS) entry which is preliminary data.</text>
</comment>
<organism evidence="5 6">
    <name type="scientific">Cirrhinus molitorella</name>
    <name type="common">mud carp</name>
    <dbReference type="NCBI Taxonomy" id="172907"/>
    <lineage>
        <taxon>Eukaryota</taxon>
        <taxon>Metazoa</taxon>
        <taxon>Chordata</taxon>
        <taxon>Craniata</taxon>
        <taxon>Vertebrata</taxon>
        <taxon>Euteleostomi</taxon>
        <taxon>Actinopterygii</taxon>
        <taxon>Neopterygii</taxon>
        <taxon>Teleostei</taxon>
        <taxon>Ostariophysi</taxon>
        <taxon>Cypriniformes</taxon>
        <taxon>Cyprinidae</taxon>
        <taxon>Labeoninae</taxon>
        <taxon>Labeonini</taxon>
        <taxon>Cirrhinus</taxon>
    </lineage>
</organism>
<comment type="similarity">
    <text evidence="1">Belongs to the heat shock protein 90 family.</text>
</comment>
<evidence type="ECO:0000256" key="2">
    <source>
        <dbReference type="ARBA" id="ARBA00022741"/>
    </source>
</evidence>
<keyword evidence="6" id="KW-1185">Reference proteome</keyword>
<dbReference type="InterPro" id="IPR020568">
    <property type="entry name" value="Ribosomal_Su5_D2-typ_SF"/>
</dbReference>
<dbReference type="PANTHER" id="PTHR11528">
    <property type="entry name" value="HEAT SHOCK PROTEIN 90 FAMILY MEMBER"/>
    <property type="match status" value="1"/>
</dbReference>
<dbReference type="InterPro" id="IPR001404">
    <property type="entry name" value="Hsp90_fam"/>
</dbReference>
<dbReference type="Gene3D" id="3.30.230.80">
    <property type="match status" value="1"/>
</dbReference>
<keyword evidence="4" id="KW-0143">Chaperone</keyword>
<evidence type="ECO:0000256" key="1">
    <source>
        <dbReference type="ARBA" id="ARBA00008239"/>
    </source>
</evidence>
<dbReference type="EMBL" id="JAYMGO010000003">
    <property type="protein sequence ID" value="KAL1278788.1"/>
    <property type="molecule type" value="Genomic_DNA"/>
</dbReference>
<dbReference type="PRINTS" id="PR00775">
    <property type="entry name" value="HEATSHOCK90"/>
</dbReference>
<sequence length="427" mass="48446">MITSGENAKATREITCKYFTQACTELHVDVIEGSWQAVIIQQRGWKKSSPPGETFIGADTNGRQQLPHSRPVRLWSSSCAAVSVANCRYSTQQAESTEEETLHTIISDTENVQGSYSKHEFQAETKKLLDIVARSLYSEKEVFIRELISNGSDALEKLRHKMITAGGDTAPMEIHLQTDAAKGTFTIQDTGVGMNKEELVANLGTSLDLDQRLFWMLFRIKRRPAAPSSVSSVWTFTPPSCSGLFETAEASGVLHLKDDCKEFSSEDRVKEVITKYSNFVSFPIFLNGRRLNTLQALWMMEPKEISEWQHKEFYRYVAQAHDKPRYTLHYRADALLNIRSIFYVPEMKPSMFDVSREMGSSVALYSRKVLIQIKATDILPKWLRFLRGVVDSEDTPLNLSRELLQESTLISYKSESTAEQSVRVQDN</sequence>
<dbReference type="SUPFAM" id="SSF55874">
    <property type="entry name" value="ATPase domain of HSP90 chaperone/DNA topoisomerase II/histidine kinase"/>
    <property type="match status" value="1"/>
</dbReference>
<protein>
    <submittedName>
        <fullName evidence="5">Uncharacterized protein</fullName>
    </submittedName>
</protein>
<dbReference type="Gene3D" id="3.30.565.10">
    <property type="entry name" value="Histidine kinase-like ATPase, C-terminal domain"/>
    <property type="match status" value="2"/>
</dbReference>
<dbReference type="InterPro" id="IPR020575">
    <property type="entry name" value="Hsp90_N"/>
</dbReference>